<accession>A0A6I4HVF6</accession>
<dbReference type="EMBL" id="CP066775">
    <property type="protein sequence ID" value="QQL49921.1"/>
    <property type="molecule type" value="Genomic_DNA"/>
</dbReference>
<dbReference type="AlphaFoldDB" id="A0A6I4HVF6"/>
<dbReference type="Proteomes" id="UP000429232">
    <property type="component" value="Chromosome"/>
</dbReference>
<proteinExistence type="predicted"/>
<evidence type="ECO:0000313" key="1">
    <source>
        <dbReference type="EMBL" id="QQL49921.1"/>
    </source>
</evidence>
<dbReference type="KEGG" id="mgik:GO620_000270"/>
<organism evidence="1 2">
    <name type="scientific">Mucilaginibacter ginkgonis</name>
    <dbReference type="NCBI Taxonomy" id="2682091"/>
    <lineage>
        <taxon>Bacteria</taxon>
        <taxon>Pseudomonadati</taxon>
        <taxon>Bacteroidota</taxon>
        <taxon>Sphingobacteriia</taxon>
        <taxon>Sphingobacteriales</taxon>
        <taxon>Sphingobacteriaceae</taxon>
        <taxon>Mucilaginibacter</taxon>
    </lineage>
</organism>
<protein>
    <submittedName>
        <fullName evidence="1">Uncharacterized protein</fullName>
    </submittedName>
</protein>
<gene>
    <name evidence="1" type="ORF">GO620_000270</name>
</gene>
<dbReference type="RefSeq" id="WP_157523370.1">
    <property type="nucleotide sequence ID" value="NZ_CP066775.1"/>
</dbReference>
<name>A0A6I4HVF6_9SPHI</name>
<evidence type="ECO:0000313" key="2">
    <source>
        <dbReference type="Proteomes" id="UP000429232"/>
    </source>
</evidence>
<sequence length="331" mass="37552">MPQRLTNLKYASRIVCLAAVVASTFHLSTLGNITIASIVGNTVIVGLSIIAAFIAFRSKESQGRYLYALFIAFYILNAGWLYNTIVLKWLRIVLYNLEAAFTGVLYVLANQHFPQQTTLEDVKEKIGFRPLRSYLLFLLKRGNLWKYAFLFLFIVGSTLQVLHISPLGMNVCIILTGLCYIYISYNGYAISSRNSLLWLFWGVLSYVILILLAAIVSVFLPLHTSLFYPVISICKSLVLFIMVFMSVFFADTFDTGFIIKRTVVDGSLFILVVLIYNVAEHYLLHVINEHFEINNTFTASLLSGILVLTISPLHHKMEVYLNSKFKKNTNH</sequence>
<keyword evidence="2" id="KW-1185">Reference proteome</keyword>
<reference evidence="1 2" key="1">
    <citation type="submission" date="2020-12" db="EMBL/GenBank/DDBJ databases">
        <title>HMF7856_wgs.fasta genome submission.</title>
        <authorList>
            <person name="Kang H."/>
            <person name="Kim H."/>
            <person name="Joh K."/>
        </authorList>
    </citation>
    <scope>NUCLEOTIDE SEQUENCE [LARGE SCALE GENOMIC DNA]</scope>
    <source>
        <strain evidence="1 2">HMF7856</strain>
    </source>
</reference>